<sequence length="116" mass="13995">MLCCLCTLLCIASLYIQYIYPTYQVVLAFQNKQEDLQKWLSVWTYIGMLLFVESYLCFIPLIPGYWLVRTLVILWFYHDEYNGSQYLYEKFISKNVPQIQKLLDHVKFMKIQLNDN</sequence>
<dbReference type="GeneID" id="14907179"/>
<name>G0QUQ7_ICHMU</name>
<dbReference type="AlphaFoldDB" id="G0QUQ7"/>
<reference evidence="3 4" key="1">
    <citation type="submission" date="2011-07" db="EMBL/GenBank/DDBJ databases">
        <authorList>
            <person name="Coyne R."/>
            <person name="Brami D."/>
            <person name="Johnson J."/>
            <person name="Hostetler J."/>
            <person name="Hannick L."/>
            <person name="Clark T."/>
            <person name="Cassidy-Hanley D."/>
            <person name="Inman J."/>
        </authorList>
    </citation>
    <scope>NUCLEOTIDE SEQUENCE [LARGE SCALE GENOMIC DNA]</scope>
    <source>
        <strain evidence="3 4">G5</strain>
    </source>
</reference>
<proteinExistence type="inferred from homology"/>
<evidence type="ECO:0000256" key="1">
    <source>
        <dbReference type="RuleBase" id="RU362006"/>
    </source>
</evidence>
<organism evidence="3 4">
    <name type="scientific">Ichthyophthirius multifiliis</name>
    <name type="common">White spot disease agent</name>
    <name type="synonym">Ich</name>
    <dbReference type="NCBI Taxonomy" id="5932"/>
    <lineage>
        <taxon>Eukaryota</taxon>
        <taxon>Sar</taxon>
        <taxon>Alveolata</taxon>
        <taxon>Ciliophora</taxon>
        <taxon>Intramacronucleata</taxon>
        <taxon>Oligohymenophorea</taxon>
        <taxon>Hymenostomatida</taxon>
        <taxon>Ophryoglenina</taxon>
        <taxon>Ichthyophthirius</taxon>
    </lineage>
</organism>
<keyword evidence="2" id="KW-0472">Membrane</keyword>
<keyword evidence="2" id="KW-0812">Transmembrane</keyword>
<keyword evidence="4" id="KW-1185">Reference proteome</keyword>
<keyword evidence="2" id="KW-1133">Transmembrane helix</keyword>
<dbReference type="InParanoid" id="G0QUQ7"/>
<comment type="similarity">
    <text evidence="1">Belongs to the DP1 family.</text>
</comment>
<dbReference type="OrthoDB" id="10009287at2759"/>
<evidence type="ECO:0000313" key="4">
    <source>
        <dbReference type="Proteomes" id="UP000008983"/>
    </source>
</evidence>
<dbReference type="Pfam" id="PF03134">
    <property type="entry name" value="TB2_DP1_HVA22"/>
    <property type="match status" value="1"/>
</dbReference>
<dbReference type="RefSeq" id="XP_004034528.1">
    <property type="nucleotide sequence ID" value="XM_004034480.1"/>
</dbReference>
<dbReference type="eggNOG" id="ENOG502R307">
    <property type="taxonomic scope" value="Eukaryota"/>
</dbReference>
<accession>G0QUQ7</accession>
<dbReference type="PANTHER" id="PTHR12300">
    <property type="entry name" value="HVA22-LIKE PROTEINS"/>
    <property type="match status" value="1"/>
</dbReference>
<evidence type="ECO:0000313" key="3">
    <source>
        <dbReference type="EMBL" id="EGR31042.1"/>
    </source>
</evidence>
<gene>
    <name evidence="3" type="ORF">IMG5_118670</name>
</gene>
<dbReference type="Proteomes" id="UP000008983">
    <property type="component" value="Unassembled WGS sequence"/>
</dbReference>
<evidence type="ECO:0000256" key="2">
    <source>
        <dbReference type="SAM" id="Phobius"/>
    </source>
</evidence>
<dbReference type="EMBL" id="GL983920">
    <property type="protein sequence ID" value="EGR31042.1"/>
    <property type="molecule type" value="Genomic_DNA"/>
</dbReference>
<dbReference type="InterPro" id="IPR004345">
    <property type="entry name" value="TB2_DP1_HVA22"/>
</dbReference>
<dbReference type="OMA" id="CCICNLL"/>
<protein>
    <submittedName>
        <fullName evidence="3">TB2 HVA22 family protein, putative</fullName>
    </submittedName>
</protein>
<dbReference type="GO" id="GO:0016020">
    <property type="term" value="C:membrane"/>
    <property type="evidence" value="ECO:0007669"/>
    <property type="project" value="UniProtKB-SubCell"/>
</dbReference>
<feature type="transmembrane region" description="Helical" evidence="2">
    <location>
        <begin position="45"/>
        <end position="68"/>
    </location>
</feature>
<comment type="subcellular location">
    <subcellularLocation>
        <location evidence="1">Membrane</location>
        <topology evidence="1">Multi-pass membrane protein</topology>
    </subcellularLocation>
</comment>